<dbReference type="EMBL" id="WHWC01000009">
    <property type="protein sequence ID" value="KAG8377075.1"/>
    <property type="molecule type" value="Genomic_DNA"/>
</dbReference>
<dbReference type="InterPro" id="IPR023238">
    <property type="entry name" value="FAM175"/>
</dbReference>
<dbReference type="Proteomes" id="UP000826271">
    <property type="component" value="Unassembled WGS sequence"/>
</dbReference>
<keyword evidence="2" id="KW-1185">Reference proteome</keyword>
<sequence length="292" mass="32387">MDDLPIDKIQITGAALASLLHRSSSASGDIHGYLFGHAAVSTHNPLSDHPTTTTSTTSLLIATITSFLSLPSHFPLPPPPPSTSAVLLGWFSARRKTPLRPSLKDSTTTLSLSSSPSLTFTPQNSTLSLPPCLFLLVTTPFQDQLIHTHEYKAFQYRGIAFESKSLTIVNIGPSFRSQYESFTPNVPFPMMDFELRGSNAMVEDKEQESLGYKNRQLKDQKQLDSCAEGFEIGRLSRLMGSESAYTGEIEDLYEKMLDKIHGLSRLVETTNDEVQKQEKRNMTLRYKVAGLE</sequence>
<reference evidence="1" key="1">
    <citation type="submission" date="2019-10" db="EMBL/GenBank/DDBJ databases">
        <authorList>
            <person name="Zhang R."/>
            <person name="Pan Y."/>
            <person name="Wang J."/>
            <person name="Ma R."/>
            <person name="Yu S."/>
        </authorList>
    </citation>
    <scope>NUCLEOTIDE SEQUENCE</scope>
    <source>
        <strain evidence="1">LA-IB0</strain>
        <tissue evidence="1">Leaf</tissue>
    </source>
</reference>
<evidence type="ECO:0000313" key="1">
    <source>
        <dbReference type="EMBL" id="KAG8377075.1"/>
    </source>
</evidence>
<dbReference type="PRINTS" id="PR02051">
    <property type="entry name" value="PROTEINF175"/>
</dbReference>
<dbReference type="InterPro" id="IPR023241">
    <property type="entry name" value="FAM175_plant"/>
</dbReference>
<dbReference type="AlphaFoldDB" id="A0AAV6X6G3"/>
<name>A0AAV6X6G3_9LAMI</name>
<comment type="caution">
    <text evidence="1">The sequence shown here is derived from an EMBL/GenBank/DDBJ whole genome shotgun (WGS) entry which is preliminary data.</text>
</comment>
<dbReference type="PANTHER" id="PTHR31728">
    <property type="entry name" value="ABRAXAS FAMILY MEMBER"/>
    <property type="match status" value="1"/>
</dbReference>
<proteinExistence type="predicted"/>
<gene>
    <name evidence="1" type="ORF">BUALT_Bualt09G0130700</name>
</gene>
<organism evidence="1 2">
    <name type="scientific">Buddleja alternifolia</name>
    <dbReference type="NCBI Taxonomy" id="168488"/>
    <lineage>
        <taxon>Eukaryota</taxon>
        <taxon>Viridiplantae</taxon>
        <taxon>Streptophyta</taxon>
        <taxon>Embryophyta</taxon>
        <taxon>Tracheophyta</taxon>
        <taxon>Spermatophyta</taxon>
        <taxon>Magnoliopsida</taxon>
        <taxon>eudicotyledons</taxon>
        <taxon>Gunneridae</taxon>
        <taxon>Pentapetalae</taxon>
        <taxon>asterids</taxon>
        <taxon>lamiids</taxon>
        <taxon>Lamiales</taxon>
        <taxon>Scrophulariaceae</taxon>
        <taxon>Buddlejeae</taxon>
        <taxon>Buddleja</taxon>
    </lineage>
</organism>
<dbReference type="PRINTS" id="PR02054">
    <property type="entry name" value="FAM175PLANT"/>
</dbReference>
<protein>
    <submittedName>
        <fullName evidence="1">Uncharacterized protein</fullName>
    </submittedName>
</protein>
<accession>A0AAV6X6G3</accession>
<dbReference type="GO" id="GO:0031593">
    <property type="term" value="F:polyubiquitin modification-dependent protein binding"/>
    <property type="evidence" value="ECO:0007669"/>
    <property type="project" value="TreeGrafter"/>
</dbReference>
<dbReference type="PANTHER" id="PTHR31728:SF5">
    <property type="entry name" value="OS07G0540200 PROTEIN"/>
    <property type="match status" value="1"/>
</dbReference>
<evidence type="ECO:0000313" key="2">
    <source>
        <dbReference type="Proteomes" id="UP000826271"/>
    </source>
</evidence>
<dbReference type="GO" id="GO:0005634">
    <property type="term" value="C:nucleus"/>
    <property type="evidence" value="ECO:0007669"/>
    <property type="project" value="TreeGrafter"/>
</dbReference>